<evidence type="ECO:0000313" key="4">
    <source>
        <dbReference type="Proteomes" id="UP000481153"/>
    </source>
</evidence>
<feature type="compositionally biased region" description="Basic and acidic residues" evidence="2">
    <location>
        <begin position="79"/>
        <end position="88"/>
    </location>
</feature>
<keyword evidence="1" id="KW-0175">Coiled coil</keyword>
<proteinExistence type="predicted"/>
<evidence type="ECO:0000256" key="1">
    <source>
        <dbReference type="SAM" id="Coils"/>
    </source>
</evidence>
<organism evidence="3 4">
    <name type="scientific">Aphanomyces euteiches</name>
    <dbReference type="NCBI Taxonomy" id="100861"/>
    <lineage>
        <taxon>Eukaryota</taxon>
        <taxon>Sar</taxon>
        <taxon>Stramenopiles</taxon>
        <taxon>Oomycota</taxon>
        <taxon>Saprolegniomycetes</taxon>
        <taxon>Saprolegniales</taxon>
        <taxon>Verrucalvaceae</taxon>
        <taxon>Aphanomyces</taxon>
    </lineage>
</organism>
<sequence>MIGGTEAMEQELASLQGELERVQKAKALALAQIETLMVEQKALQAKRDADLKQQQRAMELEANSRAAAQAATSTSFTEPPKDVARSPHSDTFIDAPEVSELDELEAYLRNY</sequence>
<dbReference type="EMBL" id="VJMJ01000053">
    <property type="protein sequence ID" value="KAF0740232.1"/>
    <property type="molecule type" value="Genomic_DNA"/>
</dbReference>
<evidence type="ECO:0000256" key="2">
    <source>
        <dbReference type="SAM" id="MobiDB-lite"/>
    </source>
</evidence>
<dbReference type="VEuPathDB" id="FungiDB:AeMF1_016773"/>
<dbReference type="OrthoDB" id="10332865at2759"/>
<gene>
    <name evidence="3" type="ORF">Ae201684_004237</name>
</gene>
<name>A0A6G0XIR0_9STRA</name>
<protein>
    <submittedName>
        <fullName evidence="3">Uncharacterized protein</fullName>
    </submittedName>
</protein>
<reference evidence="3 4" key="1">
    <citation type="submission" date="2019-07" db="EMBL/GenBank/DDBJ databases">
        <title>Genomics analysis of Aphanomyces spp. identifies a new class of oomycete effector associated with host adaptation.</title>
        <authorList>
            <person name="Gaulin E."/>
        </authorList>
    </citation>
    <scope>NUCLEOTIDE SEQUENCE [LARGE SCALE GENOMIC DNA]</scope>
    <source>
        <strain evidence="3 4">ATCC 201684</strain>
    </source>
</reference>
<feature type="region of interest" description="Disordered" evidence="2">
    <location>
        <begin position="44"/>
        <end position="95"/>
    </location>
</feature>
<dbReference type="AlphaFoldDB" id="A0A6G0XIR0"/>
<dbReference type="Proteomes" id="UP000481153">
    <property type="component" value="Unassembled WGS sequence"/>
</dbReference>
<keyword evidence="4" id="KW-1185">Reference proteome</keyword>
<feature type="compositionally biased region" description="Low complexity" evidence="2">
    <location>
        <begin position="63"/>
        <end position="77"/>
    </location>
</feature>
<accession>A0A6G0XIR0</accession>
<evidence type="ECO:0000313" key="3">
    <source>
        <dbReference type="EMBL" id="KAF0740232.1"/>
    </source>
</evidence>
<comment type="caution">
    <text evidence="3">The sequence shown here is derived from an EMBL/GenBank/DDBJ whole genome shotgun (WGS) entry which is preliminary data.</text>
</comment>
<feature type="coiled-coil region" evidence="1">
    <location>
        <begin position="5"/>
        <end position="32"/>
    </location>
</feature>